<dbReference type="InterPro" id="IPR012341">
    <property type="entry name" value="6hp_glycosidase-like_sf"/>
</dbReference>
<dbReference type="Proteomes" id="UP001593833">
    <property type="component" value="Unassembled WGS sequence"/>
</dbReference>
<dbReference type="InterPro" id="IPR036249">
    <property type="entry name" value="Thioredoxin-like_sf"/>
</dbReference>
<dbReference type="PIRSF" id="PIRSF006402">
    <property type="entry name" value="UCP006402_thioredoxin"/>
    <property type="match status" value="1"/>
</dbReference>
<protein>
    <submittedName>
        <fullName evidence="2">Thioredoxin domain-containing protein</fullName>
    </submittedName>
</protein>
<feature type="domain" description="Spermatogenesis-associated protein 20-like TRX" evidence="1">
    <location>
        <begin position="13"/>
        <end position="174"/>
    </location>
</feature>
<evidence type="ECO:0000313" key="3">
    <source>
        <dbReference type="Proteomes" id="UP001593833"/>
    </source>
</evidence>
<gene>
    <name evidence="2" type="ORF">ACFL6M_03370</name>
</gene>
<sequence length="687" mass="77083">MSTESGSAHHQHTNRLIKEKSPYLLQHAHNPVDWYPWGEEAHRKARDEDKPIFLSIGYSTCHWCHVMERESFENEEIARLINENFIPIKVDREERPDIDNLYMTAVQAMTGSGGWPMTVFLTPDLQPFYSGTYFPPDERWGRPGLRTILTSLAQAYTEKRDEVNQAAAAVTDVLRNQALQVSTGDAVGPGLDEKPLHAAYEALRGRHDTSLGGFGAAPKFPTPHNLTFLLRYAKRTGKEDAQKMALATLDAMAAGGIHDHLGGGFHRYSTDAHWLVPHFEKMLYDQAGLAIAYTDAWLVTRNETYAHVVRDILDYVMNYLTDPDGAFYSAEDADSEGEEGTFYVWTMEEIISRLGDEEGQQFAQAYGAQPDGNWESKNILNRSAAGAVHAPEFDKARKRLLDLRDKRERPHRDEKIIVAWNGFMIEAFARAGRALDEPRYTHAAEKAAEFIEKNLWQEGRLLRHYRDGAADIAGYIDDYAFLGRGLVALYESTFEPRYLRDAIRVAKEMDRLFQREAGGFSFTGTDAETLLAPVVEIYDGAMPSGNSAAAGFLLRLGHLTADTELEQQGREVLRTFHKNMEHAPGGHVEMLSALDFALGPITEVVLAGESSDKEVGALLRTVRGRYLPNSVTAFRPTKDAQGIVALIPYLEVQTTIDNKATAYVCRDYACRLPVHDPESLRRQLDAD</sequence>
<reference evidence="2 3" key="1">
    <citation type="submission" date="2024-09" db="EMBL/GenBank/DDBJ databases">
        <authorList>
            <person name="D'Angelo T."/>
        </authorList>
    </citation>
    <scope>NUCLEOTIDE SEQUENCE [LARGE SCALE GENOMIC DNA]</scope>
    <source>
        <strain evidence="2">SAG AM-320-E07</strain>
    </source>
</reference>
<name>A0ABV6YJW7_UNCEI</name>
<organism evidence="2 3">
    <name type="scientific">Eiseniibacteriota bacterium</name>
    <dbReference type="NCBI Taxonomy" id="2212470"/>
    <lineage>
        <taxon>Bacteria</taxon>
        <taxon>Candidatus Eiseniibacteriota</taxon>
    </lineage>
</organism>
<proteinExistence type="predicted"/>
<keyword evidence="3" id="KW-1185">Reference proteome</keyword>
<dbReference type="Gene3D" id="3.40.30.10">
    <property type="entry name" value="Glutaredoxin"/>
    <property type="match status" value="1"/>
</dbReference>
<evidence type="ECO:0000259" key="1">
    <source>
        <dbReference type="Pfam" id="PF03190"/>
    </source>
</evidence>
<dbReference type="Gene3D" id="1.50.10.10">
    <property type="match status" value="2"/>
</dbReference>
<evidence type="ECO:0000313" key="2">
    <source>
        <dbReference type="EMBL" id="MFC1572620.1"/>
    </source>
</evidence>
<dbReference type="InterPro" id="IPR024705">
    <property type="entry name" value="Ssp411"/>
</dbReference>
<dbReference type="EMBL" id="JBHPKH010000025">
    <property type="protein sequence ID" value="MFC1572620.1"/>
    <property type="molecule type" value="Genomic_DNA"/>
</dbReference>
<dbReference type="Pfam" id="PF03190">
    <property type="entry name" value="Thioredox_DsbH"/>
    <property type="match status" value="1"/>
</dbReference>
<dbReference type="InterPro" id="IPR008928">
    <property type="entry name" value="6-hairpin_glycosidase_sf"/>
</dbReference>
<dbReference type="InterPro" id="IPR004879">
    <property type="entry name" value="Ssp411-like_TRX"/>
</dbReference>
<comment type="caution">
    <text evidence="2">The sequence shown here is derived from an EMBL/GenBank/DDBJ whole genome shotgun (WGS) entry which is preliminary data.</text>
</comment>
<dbReference type="CDD" id="cd02955">
    <property type="entry name" value="SSP411"/>
    <property type="match status" value="1"/>
</dbReference>
<dbReference type="PANTHER" id="PTHR42899">
    <property type="entry name" value="SPERMATOGENESIS-ASSOCIATED PROTEIN 20"/>
    <property type="match status" value="1"/>
</dbReference>
<dbReference type="PANTHER" id="PTHR42899:SF1">
    <property type="entry name" value="SPERMATOGENESIS-ASSOCIATED PROTEIN 20"/>
    <property type="match status" value="1"/>
</dbReference>
<dbReference type="SUPFAM" id="SSF52833">
    <property type="entry name" value="Thioredoxin-like"/>
    <property type="match status" value="1"/>
</dbReference>
<accession>A0ABV6YJW7</accession>
<dbReference type="SUPFAM" id="SSF48208">
    <property type="entry name" value="Six-hairpin glycosidases"/>
    <property type="match status" value="1"/>
</dbReference>